<feature type="compositionally biased region" description="Acidic residues" evidence="4">
    <location>
        <begin position="828"/>
        <end position="837"/>
    </location>
</feature>
<dbReference type="PANTHER" id="PTHR45911:SF4">
    <property type="entry name" value="MULTIPLE C2 AND TRANSMEMBRANE DOMAIN-CONTAINING PROTEIN"/>
    <property type="match status" value="1"/>
</dbReference>
<evidence type="ECO:0000256" key="1">
    <source>
        <dbReference type="ARBA" id="ARBA00022723"/>
    </source>
</evidence>
<evidence type="ECO:0000313" key="6">
    <source>
        <dbReference type="EMBL" id="KAK8891996.1"/>
    </source>
</evidence>
<protein>
    <recommendedName>
        <fullName evidence="5">C2 domain-containing protein</fullName>
    </recommendedName>
</protein>
<comment type="caution">
    <text evidence="6">The sequence shown here is derived from an EMBL/GenBank/DDBJ whole genome shotgun (WGS) entry which is preliminary data.</text>
</comment>
<dbReference type="InterPro" id="IPR035892">
    <property type="entry name" value="C2_domain_sf"/>
</dbReference>
<proteinExistence type="predicted"/>
<dbReference type="PROSITE" id="PS50004">
    <property type="entry name" value="C2"/>
    <property type="match status" value="3"/>
</dbReference>
<dbReference type="InterPro" id="IPR000008">
    <property type="entry name" value="C2_dom"/>
</dbReference>
<dbReference type="Gene3D" id="2.60.40.150">
    <property type="entry name" value="C2 domain"/>
    <property type="match status" value="3"/>
</dbReference>
<keyword evidence="7" id="KW-1185">Reference proteome</keyword>
<evidence type="ECO:0000256" key="3">
    <source>
        <dbReference type="SAM" id="Coils"/>
    </source>
</evidence>
<dbReference type="EMBL" id="JAPFFF010000004">
    <property type="protein sequence ID" value="KAK8891996.1"/>
    <property type="molecule type" value="Genomic_DNA"/>
</dbReference>
<evidence type="ECO:0000256" key="2">
    <source>
        <dbReference type="ARBA" id="ARBA00022837"/>
    </source>
</evidence>
<feature type="region of interest" description="Disordered" evidence="4">
    <location>
        <begin position="439"/>
        <end position="1065"/>
    </location>
</feature>
<evidence type="ECO:0000313" key="7">
    <source>
        <dbReference type="Proteomes" id="UP001470230"/>
    </source>
</evidence>
<feature type="compositionally biased region" description="Polar residues" evidence="4">
    <location>
        <begin position="531"/>
        <end position="546"/>
    </location>
</feature>
<feature type="domain" description="C2" evidence="5">
    <location>
        <begin position="1"/>
        <end position="96"/>
    </location>
</feature>
<dbReference type="Pfam" id="PF00168">
    <property type="entry name" value="C2"/>
    <property type="match status" value="3"/>
</dbReference>
<feature type="compositionally biased region" description="Basic and acidic residues" evidence="4">
    <location>
        <begin position="565"/>
        <end position="577"/>
    </location>
</feature>
<dbReference type="Proteomes" id="UP001470230">
    <property type="component" value="Unassembled WGS sequence"/>
</dbReference>
<organism evidence="6 7">
    <name type="scientific">Tritrichomonas musculus</name>
    <dbReference type="NCBI Taxonomy" id="1915356"/>
    <lineage>
        <taxon>Eukaryota</taxon>
        <taxon>Metamonada</taxon>
        <taxon>Parabasalia</taxon>
        <taxon>Tritrichomonadida</taxon>
        <taxon>Tritrichomonadidae</taxon>
        <taxon>Tritrichomonas</taxon>
    </lineage>
</organism>
<keyword evidence="3" id="KW-0175">Coiled coil</keyword>
<evidence type="ECO:0000256" key="4">
    <source>
        <dbReference type="SAM" id="MobiDB-lite"/>
    </source>
</evidence>
<feature type="compositionally biased region" description="Polar residues" evidence="4">
    <location>
        <begin position="609"/>
        <end position="622"/>
    </location>
</feature>
<feature type="compositionally biased region" description="Polar residues" evidence="4">
    <location>
        <begin position="945"/>
        <end position="956"/>
    </location>
</feature>
<feature type="compositionally biased region" description="Acidic residues" evidence="4">
    <location>
        <begin position="728"/>
        <end position="737"/>
    </location>
</feature>
<keyword evidence="2" id="KW-0106">Calcium</keyword>
<name>A0ABR2KMN1_9EUKA</name>
<sequence>MLLHAKVLEAKDLPESQNIFATLLIDEEGKLNSTEKIGNNNPTWNQEFDFRFTNQDKAILKVKVFNYDGLIDDKIGKVTIPMSSISDLNQDHDNWYEIKNKQGEVKGSIHLVLNLKESGKTNSDADLDDLLAQIDETGDDNVGAQNSYEAQKYLISFNIISLEGAENLKDMKKADSTPDFYTTLQIKGRKRIERTCVKIGNLQPTWDQTFNFHTEAKYSTIFNIQLKDHQDDEDKDKIVAECEFPLTEIPDDTTDFDSWIDLKSTTNDEKCRLHVKIHLEPTNDVSDDEENDSILDIKFDKNNLFPEYCNFDVTVIEAKDLPSVDFTSGADPYCTVQLGIKKQTKVIKGNLNPVWNDEFHFSIGNRSEINLIITVIDDNKLVKDKEMSKIEIPAASFTELTDKWYDLQPFKNVKKGGKIHLLVKCTDPLAAQNNATTVTTNSVTEKTITSSPVSTTTTTTSTVTTSTTTSNSGTTTSHIEHQEKQETTSSEEGKSESQKREIDVDGPEMHQEEESIGTNPPWMVDVEEFEAQNTNESHDTGNQVESPPQEAEKIECDPPWIMDEEQIKALEEQHPNEGEIDNETQNSTLQSEPLISHPIEPQEVVSSKEPPNSVNTNDQTSQGEEEIGIKPPMMVDQNQPEAENQGGQAATENQEKNTPAGNVEVQPNLGDTKGELPQGEEGEGEEIGTNPPCMVDQDQAATGNQEDHNEPGNVEVQPNSGNTKEELPQGEEGEEEIGTNPPCMVDQDQAATGNQEDHNEPGNVEVQPNSGNTKEELPQGEEGEEEIGTNPPCMVDQDQAATGNQEDHNEPGNVEVQPNSGNTKEELPQGEEGEEEIGTNPPCMVDQDQAATGNQEDHNEPGNVEVQPNSGNTKEELPQGEEGEEEIGTNPPCMVDQDQAATGNQEDHNEPGNVEIVEAPEREGGGEEEISTNPPWTVDGDHLSQDNQENTDNLQKPNDFEIYEEDNLEHYDEEEEIYYESNPSSPRNRPRTKREKFDQTMTAYIKHNMKVEQKQSPTKALEPNYYEEEEEKGKEEEEVVTPEEEQLNEKQLKQQQEEEFEQELEERKHEIKERVVSDALRIYQENVLIPLQKYNQKRPTMKSTDRVLFNNDQNLNALKEKQADPENMSPNKLKKEINNLKVEIKSLDQEIEKLEREIEELQQ</sequence>
<feature type="compositionally biased region" description="Basic and acidic residues" evidence="4">
    <location>
        <begin position="478"/>
        <end position="513"/>
    </location>
</feature>
<feature type="compositionally biased region" description="Polar residues" evidence="4">
    <location>
        <begin position="583"/>
        <end position="593"/>
    </location>
</feature>
<dbReference type="SMART" id="SM00239">
    <property type="entry name" value="C2"/>
    <property type="match status" value="3"/>
</dbReference>
<reference evidence="6 7" key="1">
    <citation type="submission" date="2024-04" db="EMBL/GenBank/DDBJ databases">
        <title>Tritrichomonas musculus Genome.</title>
        <authorList>
            <person name="Alves-Ferreira E."/>
            <person name="Grigg M."/>
            <person name="Lorenzi H."/>
            <person name="Galac M."/>
        </authorList>
    </citation>
    <scope>NUCLEOTIDE SEQUENCE [LARGE SCALE GENOMIC DNA]</scope>
    <source>
        <strain evidence="6 7">EAF2021</strain>
    </source>
</reference>
<feature type="compositionally biased region" description="Acidic residues" evidence="4">
    <location>
        <begin position="878"/>
        <end position="887"/>
    </location>
</feature>
<keyword evidence="1" id="KW-0479">Metal-binding</keyword>
<feature type="domain" description="C2" evidence="5">
    <location>
        <begin position="289"/>
        <end position="409"/>
    </location>
</feature>
<evidence type="ECO:0000259" key="5">
    <source>
        <dbReference type="PROSITE" id="PS50004"/>
    </source>
</evidence>
<gene>
    <name evidence="6" type="ORF">M9Y10_029218</name>
</gene>
<feature type="compositionally biased region" description="Acidic residues" evidence="4">
    <location>
        <begin position="778"/>
        <end position="787"/>
    </location>
</feature>
<dbReference type="PANTHER" id="PTHR45911">
    <property type="entry name" value="C2 DOMAIN-CONTAINING PROTEIN"/>
    <property type="match status" value="1"/>
</dbReference>
<feature type="compositionally biased region" description="Polar residues" evidence="4">
    <location>
        <begin position="636"/>
        <end position="660"/>
    </location>
</feature>
<dbReference type="CDD" id="cd00030">
    <property type="entry name" value="C2"/>
    <property type="match status" value="3"/>
</dbReference>
<dbReference type="SUPFAM" id="SSF49562">
    <property type="entry name" value="C2 domain (Calcium/lipid-binding domain, CaLB)"/>
    <property type="match status" value="3"/>
</dbReference>
<feature type="compositionally biased region" description="Acidic residues" evidence="4">
    <location>
        <begin position="961"/>
        <end position="978"/>
    </location>
</feature>
<feature type="domain" description="C2" evidence="5">
    <location>
        <begin position="136"/>
        <end position="260"/>
    </location>
</feature>
<accession>A0ABR2KMN1</accession>
<feature type="coiled-coil region" evidence="3">
    <location>
        <begin position="1130"/>
        <end position="1157"/>
    </location>
</feature>
<feature type="compositionally biased region" description="Basic and acidic residues" evidence="4">
    <location>
        <begin position="1047"/>
        <end position="1056"/>
    </location>
</feature>
<feature type="compositionally biased region" description="Low complexity" evidence="4">
    <location>
        <begin position="439"/>
        <end position="477"/>
    </location>
</feature>
<feature type="compositionally biased region" description="Acidic residues" evidence="4">
    <location>
        <begin position="1025"/>
        <end position="1046"/>
    </location>
</feature>